<dbReference type="Pfam" id="PF14214">
    <property type="entry name" value="Helitron_like_N"/>
    <property type="match status" value="1"/>
</dbReference>
<sequence>MTNEHFRGSIQFYQKQYGNCMTICREIGSVDLLITFTMNPEAEELRRMIPDGYSWADRPMEVCRLFVDKLKELECDLTQREVMGPVKGWFWSLEHQKRGLPHVHFAVILDWDRMRTKGCIFTKEDYMDQYISAEIPDLPNESDQSQSAQLQRELYRVIVSANIHKCDKRCLRDGRCKQRFPKKYADDNKYSDNAYPDYKRRAPAPNEQERKKDPLIYGNAHSYTDRYGQQHFITNTNVVPYSPFLSSKYKAQ</sequence>
<evidence type="ECO:0000259" key="2">
    <source>
        <dbReference type="Pfam" id="PF14214"/>
    </source>
</evidence>
<dbReference type="EMBL" id="CAJEWN010000980">
    <property type="protein sequence ID" value="CAD2192828.1"/>
    <property type="molecule type" value="Genomic_DNA"/>
</dbReference>
<organism evidence="3 4">
    <name type="scientific">Meloidogyne enterolobii</name>
    <name type="common">Root-knot nematode worm</name>
    <name type="synonym">Meloidogyne mayaguensis</name>
    <dbReference type="NCBI Taxonomy" id="390850"/>
    <lineage>
        <taxon>Eukaryota</taxon>
        <taxon>Metazoa</taxon>
        <taxon>Ecdysozoa</taxon>
        <taxon>Nematoda</taxon>
        <taxon>Chromadorea</taxon>
        <taxon>Rhabditida</taxon>
        <taxon>Tylenchina</taxon>
        <taxon>Tylenchomorpha</taxon>
        <taxon>Tylenchoidea</taxon>
        <taxon>Meloidogynidae</taxon>
        <taxon>Meloidogyninae</taxon>
        <taxon>Meloidogyne</taxon>
    </lineage>
</organism>
<evidence type="ECO:0000313" key="4">
    <source>
        <dbReference type="Proteomes" id="UP000580250"/>
    </source>
</evidence>
<dbReference type="AlphaFoldDB" id="A0A6V7X0K8"/>
<gene>
    <name evidence="3" type="ORF">MENT_LOCUS45746</name>
</gene>
<comment type="caution">
    <text evidence="3">The sequence shown here is derived from an EMBL/GenBank/DDBJ whole genome shotgun (WGS) entry which is preliminary data.</text>
</comment>
<dbReference type="InterPro" id="IPR025476">
    <property type="entry name" value="Helitron_helicase-like"/>
</dbReference>
<evidence type="ECO:0000313" key="3">
    <source>
        <dbReference type="EMBL" id="CAD2192828.1"/>
    </source>
</evidence>
<name>A0A6V7X0K8_MELEN</name>
<proteinExistence type="predicted"/>
<dbReference type="Proteomes" id="UP000580250">
    <property type="component" value="Unassembled WGS sequence"/>
</dbReference>
<dbReference type="OrthoDB" id="10043662at2759"/>
<dbReference type="PANTHER" id="PTHR10492:SF101">
    <property type="entry name" value="ATP-DEPENDENT DNA HELICASE"/>
    <property type="match status" value="1"/>
</dbReference>
<accession>A0A6V7X0K8</accession>
<reference evidence="3 4" key="1">
    <citation type="submission" date="2020-08" db="EMBL/GenBank/DDBJ databases">
        <authorList>
            <person name="Koutsovoulos G."/>
            <person name="Danchin GJ E."/>
        </authorList>
    </citation>
    <scope>NUCLEOTIDE SEQUENCE [LARGE SCALE GENOMIC DNA]</scope>
</reference>
<feature type="region of interest" description="Disordered" evidence="1">
    <location>
        <begin position="187"/>
        <end position="215"/>
    </location>
</feature>
<feature type="domain" description="Helitron helicase-like" evidence="2">
    <location>
        <begin position="4"/>
        <end position="105"/>
    </location>
</feature>
<dbReference type="PANTHER" id="PTHR10492">
    <property type="match status" value="1"/>
</dbReference>
<evidence type="ECO:0000256" key="1">
    <source>
        <dbReference type="SAM" id="MobiDB-lite"/>
    </source>
</evidence>
<protein>
    <recommendedName>
        <fullName evidence="2">Helitron helicase-like domain-containing protein</fullName>
    </recommendedName>
</protein>